<name>A0ABQ8AZ36_BRANA</name>
<evidence type="ECO:0000313" key="2">
    <source>
        <dbReference type="Proteomes" id="UP000824890"/>
    </source>
</evidence>
<protein>
    <submittedName>
        <fullName evidence="1">Uncharacterized protein</fullName>
    </submittedName>
</protein>
<gene>
    <name evidence="1" type="ORF">HID58_047115</name>
</gene>
<evidence type="ECO:0000313" key="1">
    <source>
        <dbReference type="EMBL" id="KAH0897547.1"/>
    </source>
</evidence>
<sequence length="292" mass="32756">MSLVDRLLLFAFSMTKPGGEKIAAAPPCYGSEPLVEERTFFPPIGRSTKVRTIYASNFCSFTTNKEYDDGFPGILYQTGESLIVCSGLGWVNPNKSVHARSHHMENRKKISVGRNIGTTRVLRSGCKINFLRRRRQRLAALEMNRKKLAPAPNKPFLSKCLNHLLLAGHVFDCSWSQRPRMESCCDEHIMNGDKIAPPCVPIERRFKFTECHEASLFPGRTIKIRTMSDTQNMGVMKSVGNLNDLTSPPPSWNTLSDKLYRGKDIIGGFGRGAEENTLSCDSLFALLFIYIS</sequence>
<keyword evidence="2" id="KW-1185">Reference proteome</keyword>
<comment type="caution">
    <text evidence="1">The sequence shown here is derived from an EMBL/GenBank/DDBJ whole genome shotgun (WGS) entry which is preliminary data.</text>
</comment>
<dbReference type="EMBL" id="JAGKQM010000012">
    <property type="protein sequence ID" value="KAH0897547.1"/>
    <property type="molecule type" value="Genomic_DNA"/>
</dbReference>
<dbReference type="Proteomes" id="UP000824890">
    <property type="component" value="Unassembled WGS sequence"/>
</dbReference>
<reference evidence="1 2" key="1">
    <citation type="submission" date="2021-05" db="EMBL/GenBank/DDBJ databases">
        <title>Genome Assembly of Synthetic Allotetraploid Brassica napus Reveals Homoeologous Exchanges between Subgenomes.</title>
        <authorList>
            <person name="Davis J.T."/>
        </authorList>
    </citation>
    <scope>NUCLEOTIDE SEQUENCE [LARGE SCALE GENOMIC DNA]</scope>
    <source>
        <strain evidence="2">cv. Da-Ae</strain>
        <tissue evidence="1">Seedling</tissue>
    </source>
</reference>
<proteinExistence type="predicted"/>
<accession>A0ABQ8AZ36</accession>
<organism evidence="1 2">
    <name type="scientific">Brassica napus</name>
    <name type="common">Rape</name>
    <dbReference type="NCBI Taxonomy" id="3708"/>
    <lineage>
        <taxon>Eukaryota</taxon>
        <taxon>Viridiplantae</taxon>
        <taxon>Streptophyta</taxon>
        <taxon>Embryophyta</taxon>
        <taxon>Tracheophyta</taxon>
        <taxon>Spermatophyta</taxon>
        <taxon>Magnoliopsida</taxon>
        <taxon>eudicotyledons</taxon>
        <taxon>Gunneridae</taxon>
        <taxon>Pentapetalae</taxon>
        <taxon>rosids</taxon>
        <taxon>malvids</taxon>
        <taxon>Brassicales</taxon>
        <taxon>Brassicaceae</taxon>
        <taxon>Brassiceae</taxon>
        <taxon>Brassica</taxon>
    </lineage>
</organism>